<evidence type="ECO:0000256" key="1">
    <source>
        <dbReference type="ARBA" id="ARBA00000085"/>
    </source>
</evidence>
<dbReference type="RefSeq" id="WP_246969945.1">
    <property type="nucleotide sequence ID" value="NZ_CP095397.1"/>
</dbReference>
<dbReference type="GeneID" id="71855517"/>
<keyword evidence="4" id="KW-0808">Transferase</keyword>
<dbReference type="InterPro" id="IPR035965">
    <property type="entry name" value="PAS-like_dom_sf"/>
</dbReference>
<dbReference type="Pfam" id="PF13426">
    <property type="entry name" value="PAS_9"/>
    <property type="match status" value="1"/>
</dbReference>
<dbReference type="NCBIfam" id="TIGR00229">
    <property type="entry name" value="sensory_box"/>
    <property type="match status" value="1"/>
</dbReference>
<dbReference type="CDD" id="cd00156">
    <property type="entry name" value="REC"/>
    <property type="match status" value="1"/>
</dbReference>
<keyword evidence="6" id="KW-0902">Two-component regulatory system</keyword>
<feature type="domain" description="Histidine kinase" evidence="8">
    <location>
        <begin position="560"/>
        <end position="747"/>
    </location>
</feature>
<proteinExistence type="predicted"/>
<dbReference type="Gene3D" id="3.30.450.20">
    <property type="entry name" value="PAS domain"/>
    <property type="match status" value="2"/>
</dbReference>
<dbReference type="PRINTS" id="PR00344">
    <property type="entry name" value="BCTRLSENSOR"/>
</dbReference>
<dbReference type="PANTHER" id="PTHR43711:SF1">
    <property type="entry name" value="HISTIDINE KINASE 1"/>
    <property type="match status" value="1"/>
</dbReference>
<dbReference type="AlphaFoldDB" id="A0ABD5P4J4"/>
<comment type="caution">
    <text evidence="11">The sequence shown here is derived from an EMBL/GenBank/DDBJ whole genome shotgun (WGS) entry which is preliminary data.</text>
</comment>
<feature type="domain" description="Response regulatory" evidence="9">
    <location>
        <begin position="9"/>
        <end position="125"/>
    </location>
</feature>
<comment type="catalytic activity">
    <reaction evidence="1">
        <text>ATP + protein L-histidine = ADP + protein N-phospho-L-histidine.</text>
        <dbReference type="EC" id="2.7.13.3"/>
    </reaction>
</comment>
<dbReference type="CDD" id="cd00082">
    <property type="entry name" value="HisKA"/>
    <property type="match status" value="1"/>
</dbReference>
<reference evidence="11 12" key="1">
    <citation type="journal article" date="2014" name="Int. J. Syst. Evol. Microbiol.">
        <title>Complete genome sequence of Corynebacterium casei LMG S-19264T (=DSM 44701T), isolated from a smear-ripened cheese.</title>
        <authorList>
            <consortium name="US DOE Joint Genome Institute (JGI-PGF)"/>
            <person name="Walter F."/>
            <person name="Albersmeier A."/>
            <person name="Kalinowski J."/>
            <person name="Ruckert C."/>
        </authorList>
    </citation>
    <scope>NUCLEOTIDE SEQUENCE [LARGE SCALE GENOMIC DNA]</scope>
    <source>
        <strain evidence="11 12">IBRC-M 10912</strain>
    </source>
</reference>
<dbReference type="InterPro" id="IPR001789">
    <property type="entry name" value="Sig_transdc_resp-reg_receiver"/>
</dbReference>
<dbReference type="EMBL" id="JBHSDJ010000130">
    <property type="protein sequence ID" value="MFC4249073.1"/>
    <property type="molecule type" value="Genomic_DNA"/>
</dbReference>
<protein>
    <recommendedName>
        <fullName evidence="2">histidine kinase</fullName>
        <ecNumber evidence="2">2.7.13.3</ecNumber>
    </recommendedName>
</protein>
<evidence type="ECO:0000256" key="5">
    <source>
        <dbReference type="ARBA" id="ARBA00022777"/>
    </source>
</evidence>
<dbReference type="InterPro" id="IPR000014">
    <property type="entry name" value="PAS"/>
</dbReference>
<evidence type="ECO:0000313" key="11">
    <source>
        <dbReference type="EMBL" id="MFC4249073.1"/>
    </source>
</evidence>
<dbReference type="SUPFAM" id="SSF47384">
    <property type="entry name" value="Homodimeric domain of signal transducing histidine kinase"/>
    <property type="match status" value="1"/>
</dbReference>
<dbReference type="SUPFAM" id="SSF55781">
    <property type="entry name" value="GAF domain-like"/>
    <property type="match status" value="1"/>
</dbReference>
<dbReference type="SMART" id="SM00065">
    <property type="entry name" value="GAF"/>
    <property type="match status" value="1"/>
</dbReference>
<dbReference type="GO" id="GO:0004673">
    <property type="term" value="F:protein histidine kinase activity"/>
    <property type="evidence" value="ECO:0007669"/>
    <property type="project" value="UniProtKB-EC"/>
</dbReference>
<evidence type="ECO:0000259" key="8">
    <source>
        <dbReference type="PROSITE" id="PS50109"/>
    </source>
</evidence>
<dbReference type="Pfam" id="PF00512">
    <property type="entry name" value="HisKA"/>
    <property type="match status" value="1"/>
</dbReference>
<evidence type="ECO:0000256" key="2">
    <source>
        <dbReference type="ARBA" id="ARBA00012438"/>
    </source>
</evidence>
<evidence type="ECO:0000259" key="9">
    <source>
        <dbReference type="PROSITE" id="PS50110"/>
    </source>
</evidence>
<dbReference type="InterPro" id="IPR005467">
    <property type="entry name" value="His_kinase_dom"/>
</dbReference>
<dbReference type="InterPro" id="IPR029016">
    <property type="entry name" value="GAF-like_dom_sf"/>
</dbReference>
<dbReference type="InterPro" id="IPR013656">
    <property type="entry name" value="PAS_4"/>
</dbReference>
<dbReference type="SMART" id="SM00448">
    <property type="entry name" value="REC"/>
    <property type="match status" value="1"/>
</dbReference>
<keyword evidence="3 7" id="KW-0597">Phosphoprotein</keyword>
<dbReference type="Pfam" id="PF00072">
    <property type="entry name" value="Response_reg"/>
    <property type="match status" value="1"/>
</dbReference>
<dbReference type="Gene3D" id="1.10.287.130">
    <property type="match status" value="1"/>
</dbReference>
<dbReference type="Proteomes" id="UP001595821">
    <property type="component" value="Unassembled WGS sequence"/>
</dbReference>
<evidence type="ECO:0000256" key="7">
    <source>
        <dbReference type="PROSITE-ProRule" id="PRU00169"/>
    </source>
</evidence>
<evidence type="ECO:0000256" key="6">
    <source>
        <dbReference type="ARBA" id="ARBA00023012"/>
    </source>
</evidence>
<keyword evidence="5" id="KW-0418">Kinase</keyword>
<dbReference type="PROSITE" id="PS50109">
    <property type="entry name" value="HIS_KIN"/>
    <property type="match status" value="1"/>
</dbReference>
<dbReference type="GO" id="GO:0000160">
    <property type="term" value="P:phosphorelay signal transduction system"/>
    <property type="evidence" value="ECO:0007669"/>
    <property type="project" value="UniProtKB-KW"/>
</dbReference>
<dbReference type="InterPro" id="IPR003018">
    <property type="entry name" value="GAF"/>
</dbReference>
<dbReference type="CDD" id="cd00130">
    <property type="entry name" value="PAS"/>
    <property type="match status" value="1"/>
</dbReference>
<dbReference type="CDD" id="cd00075">
    <property type="entry name" value="HATPase"/>
    <property type="match status" value="1"/>
</dbReference>
<dbReference type="InterPro" id="IPR003594">
    <property type="entry name" value="HATPase_dom"/>
</dbReference>
<dbReference type="SMART" id="SM00388">
    <property type="entry name" value="HisKA"/>
    <property type="match status" value="1"/>
</dbReference>
<dbReference type="InterPro" id="IPR011006">
    <property type="entry name" value="CheY-like_superfamily"/>
</dbReference>
<dbReference type="SMART" id="SM00091">
    <property type="entry name" value="PAS"/>
    <property type="match status" value="2"/>
</dbReference>
<dbReference type="Pfam" id="PF02518">
    <property type="entry name" value="HATPase_c"/>
    <property type="match status" value="1"/>
</dbReference>
<evidence type="ECO:0000256" key="3">
    <source>
        <dbReference type="ARBA" id="ARBA00022553"/>
    </source>
</evidence>
<dbReference type="InterPro" id="IPR050736">
    <property type="entry name" value="Sensor_HK_Regulatory"/>
</dbReference>
<dbReference type="EC" id="2.7.13.3" evidence="2"/>
<name>A0ABD5P4J4_9EURY</name>
<dbReference type="SMART" id="SM00387">
    <property type="entry name" value="HATPase_c"/>
    <property type="match status" value="1"/>
</dbReference>
<dbReference type="PROSITE" id="PS50110">
    <property type="entry name" value="RESPONSE_REGULATORY"/>
    <property type="match status" value="1"/>
</dbReference>
<dbReference type="InterPro" id="IPR003661">
    <property type="entry name" value="HisK_dim/P_dom"/>
</dbReference>
<sequence>MGTTTGTIRILHVDDDPAVAELTADFLEREDDRFTVETATSASEGVDQLDADDFDCIVSDYDMPVHNGIEFLETVREEDPELPFILFTGKGSEEVASEAISAGVSDYLQKGVNTEQYELLANRILTHVERTRAQRERKRHRNAIETARERISILDVEGHFVYVNEAYADLYGYDPDEMIGHSWELTYPDDEIQEIREEILPTVEETGFWRGETIGLRADGSTFVEDHSLALTDEGEFVCTIRDVTEHQECKHKLQRSNALLSTLFEALPAGVLAEDESRTVLAVNQQMVELFEIPETPDEVIGEDCERMVEEVSDMVTDPDEFIERIDELADEPEPVHDEELVLQDSRVLARSHEPIDLPDGEGNLWVYRGISEQEHYQERLEQLYQRTRTLMHTSTTEETAQVAVDAAQEILGAPTSGFHLVNDDNHVLEPIAFADTTGAFEAAPAYERGADSDPISTIVWDLFESGDPLVIEDTREHGRIAAETPARSGFIYPLDDHGVFIISAMEPHAFDDTDTTLVEILIALLTAALDRAKRETLLREREHELERQNNRLDEFASVVSHDLRNPLNVAHGRLELAMEECESEHLDHVARAHERMVTLIDDLLTLAREGAHASDREVVHLEELSVNCWQNVDTADATLTTETTREIQADRSRLQQLLENLMRNAVEHGGDVTVTVGELDDGFYVEDDGPGIPEEARADVFKNRYSTSEDGTGLGLGIVTRVVEAHDWGIRVTEGSRSGARFEITNVEFADK</sequence>
<dbReference type="InterPro" id="IPR036890">
    <property type="entry name" value="HATPase_C_sf"/>
</dbReference>
<organism evidence="11 12">
    <name type="scientific">Natribaculum luteum</name>
    <dbReference type="NCBI Taxonomy" id="1586232"/>
    <lineage>
        <taxon>Archaea</taxon>
        <taxon>Methanobacteriati</taxon>
        <taxon>Methanobacteriota</taxon>
        <taxon>Stenosarchaea group</taxon>
        <taxon>Halobacteria</taxon>
        <taxon>Halobacteriales</taxon>
        <taxon>Natrialbaceae</taxon>
        <taxon>Natribaculum</taxon>
    </lineage>
</organism>
<dbReference type="Gene3D" id="3.30.450.40">
    <property type="match status" value="1"/>
</dbReference>
<evidence type="ECO:0000259" key="10">
    <source>
        <dbReference type="PROSITE" id="PS50112"/>
    </source>
</evidence>
<dbReference type="InterPro" id="IPR004358">
    <property type="entry name" value="Sig_transdc_His_kin-like_C"/>
</dbReference>
<dbReference type="Gene3D" id="3.30.565.10">
    <property type="entry name" value="Histidine kinase-like ATPase, C-terminal domain"/>
    <property type="match status" value="1"/>
</dbReference>
<gene>
    <name evidence="11" type="ORF">ACFOZ7_19435</name>
</gene>
<dbReference type="SUPFAM" id="SSF52172">
    <property type="entry name" value="CheY-like"/>
    <property type="match status" value="1"/>
</dbReference>
<dbReference type="Gene3D" id="3.40.50.2300">
    <property type="match status" value="1"/>
</dbReference>
<dbReference type="SUPFAM" id="SSF55874">
    <property type="entry name" value="ATPase domain of HSP90 chaperone/DNA topoisomerase II/histidine kinase"/>
    <property type="match status" value="1"/>
</dbReference>
<dbReference type="SUPFAM" id="SSF55785">
    <property type="entry name" value="PYP-like sensor domain (PAS domain)"/>
    <property type="match status" value="2"/>
</dbReference>
<accession>A0ABD5P4J4</accession>
<evidence type="ECO:0000256" key="4">
    <source>
        <dbReference type="ARBA" id="ARBA00022679"/>
    </source>
</evidence>
<dbReference type="Pfam" id="PF13185">
    <property type="entry name" value="GAF_2"/>
    <property type="match status" value="1"/>
</dbReference>
<feature type="modified residue" description="4-aspartylphosphate" evidence="7">
    <location>
        <position position="60"/>
    </location>
</feature>
<feature type="domain" description="PAS" evidence="10">
    <location>
        <begin position="136"/>
        <end position="190"/>
    </location>
</feature>
<dbReference type="InterPro" id="IPR036097">
    <property type="entry name" value="HisK_dim/P_sf"/>
</dbReference>
<dbReference type="PROSITE" id="PS50112">
    <property type="entry name" value="PAS"/>
    <property type="match status" value="1"/>
</dbReference>
<evidence type="ECO:0000313" key="12">
    <source>
        <dbReference type="Proteomes" id="UP001595821"/>
    </source>
</evidence>
<dbReference type="Pfam" id="PF08448">
    <property type="entry name" value="PAS_4"/>
    <property type="match status" value="1"/>
</dbReference>
<dbReference type="PANTHER" id="PTHR43711">
    <property type="entry name" value="TWO-COMPONENT HISTIDINE KINASE"/>
    <property type="match status" value="1"/>
</dbReference>